<keyword evidence="4" id="KW-0547">Nucleotide-binding</keyword>
<dbReference type="Gene3D" id="3.40.50.800">
    <property type="entry name" value="Anticodon-binding domain"/>
    <property type="match status" value="1"/>
</dbReference>
<dbReference type="InterPro" id="IPR004154">
    <property type="entry name" value="Anticodon-bd"/>
</dbReference>
<gene>
    <name evidence="10" type="ORF">OESDEN_24839</name>
</gene>
<evidence type="ECO:0000256" key="1">
    <source>
        <dbReference type="ARBA" id="ARBA00008226"/>
    </source>
</evidence>
<evidence type="ECO:0000259" key="9">
    <source>
        <dbReference type="Pfam" id="PF03129"/>
    </source>
</evidence>
<reference evidence="10 11" key="1">
    <citation type="submission" date="2014-03" db="EMBL/GenBank/DDBJ databases">
        <title>Draft genome of the hookworm Oesophagostomum dentatum.</title>
        <authorList>
            <person name="Mitreva M."/>
        </authorList>
    </citation>
    <scope>NUCLEOTIDE SEQUENCE [LARGE SCALE GENOMIC DNA]</scope>
    <source>
        <strain evidence="10 11">OD-Hann</strain>
    </source>
</reference>
<dbReference type="Pfam" id="PF03129">
    <property type="entry name" value="HGTP_anticodon"/>
    <property type="match status" value="1"/>
</dbReference>
<evidence type="ECO:0000256" key="4">
    <source>
        <dbReference type="ARBA" id="ARBA00022741"/>
    </source>
</evidence>
<dbReference type="SUPFAM" id="SSF52954">
    <property type="entry name" value="Class II aaRS ABD-related"/>
    <property type="match status" value="1"/>
</dbReference>
<dbReference type="GO" id="GO:0032543">
    <property type="term" value="P:mitochondrial translation"/>
    <property type="evidence" value="ECO:0007669"/>
    <property type="project" value="TreeGrafter"/>
</dbReference>
<dbReference type="InterPro" id="IPR033656">
    <property type="entry name" value="HisRS_anticodon"/>
</dbReference>
<evidence type="ECO:0000256" key="6">
    <source>
        <dbReference type="ARBA" id="ARBA00022917"/>
    </source>
</evidence>
<dbReference type="EMBL" id="KN612641">
    <property type="protein sequence ID" value="KHJ75545.1"/>
    <property type="molecule type" value="Genomic_DNA"/>
</dbReference>
<dbReference type="GO" id="GO:0003723">
    <property type="term" value="F:RNA binding"/>
    <property type="evidence" value="ECO:0007669"/>
    <property type="project" value="TreeGrafter"/>
</dbReference>
<dbReference type="FunFam" id="3.40.50.800:FF:000008">
    <property type="entry name" value="histidine--tRNA ligase, cytoplasmic isoform X1"/>
    <property type="match status" value="1"/>
</dbReference>
<evidence type="ECO:0000256" key="5">
    <source>
        <dbReference type="ARBA" id="ARBA00022840"/>
    </source>
</evidence>
<dbReference type="AlphaFoldDB" id="A0A0B1RWV0"/>
<evidence type="ECO:0000313" key="10">
    <source>
        <dbReference type="EMBL" id="KHJ75545.1"/>
    </source>
</evidence>
<dbReference type="PANTHER" id="PTHR11476">
    <property type="entry name" value="HISTIDYL-TRNA SYNTHETASE"/>
    <property type="match status" value="1"/>
</dbReference>
<keyword evidence="5" id="KW-0067">ATP-binding</keyword>
<keyword evidence="7" id="KW-0030">Aminoacyl-tRNA synthetase</keyword>
<sequence length="113" mass="13081">MEAKLHIEQMQVRTTETQVFIASAQKNLLQERMKLCGKLWDEGFKVEMAYKANPKLLTQLQYCEDRLIPLVLIVGERELQEGVVKLRNVKTREEQDVPLTELVPTLRSVLTSI</sequence>
<dbReference type="GO" id="GO:0005829">
    <property type="term" value="C:cytosol"/>
    <property type="evidence" value="ECO:0007669"/>
    <property type="project" value="TreeGrafter"/>
</dbReference>
<name>A0A0B1RWV0_OESDE</name>
<organism evidence="10 11">
    <name type="scientific">Oesophagostomum dentatum</name>
    <name type="common">Nodular worm</name>
    <dbReference type="NCBI Taxonomy" id="61180"/>
    <lineage>
        <taxon>Eukaryota</taxon>
        <taxon>Metazoa</taxon>
        <taxon>Ecdysozoa</taxon>
        <taxon>Nematoda</taxon>
        <taxon>Chromadorea</taxon>
        <taxon>Rhabditida</taxon>
        <taxon>Rhabditina</taxon>
        <taxon>Rhabditomorpha</taxon>
        <taxon>Strongyloidea</taxon>
        <taxon>Strongylidae</taxon>
        <taxon>Oesophagostomum</taxon>
    </lineage>
</organism>
<dbReference type="EC" id="6.1.1.21" evidence="2"/>
<dbReference type="GO" id="GO:0002119">
    <property type="term" value="P:nematode larval development"/>
    <property type="evidence" value="ECO:0007669"/>
    <property type="project" value="TreeGrafter"/>
</dbReference>
<evidence type="ECO:0000256" key="8">
    <source>
        <dbReference type="ARBA" id="ARBA00047639"/>
    </source>
</evidence>
<keyword evidence="11" id="KW-1185">Reference proteome</keyword>
<keyword evidence="6" id="KW-0648">Protein biosynthesis</keyword>
<dbReference type="OrthoDB" id="1906957at2759"/>
<dbReference type="InterPro" id="IPR036621">
    <property type="entry name" value="Anticodon-bd_dom_sf"/>
</dbReference>
<comment type="catalytic activity">
    <reaction evidence="8">
        <text>tRNA(His) + L-histidine + ATP = L-histidyl-tRNA(His) + AMP + diphosphate + H(+)</text>
        <dbReference type="Rhea" id="RHEA:17313"/>
        <dbReference type="Rhea" id="RHEA-COMP:9665"/>
        <dbReference type="Rhea" id="RHEA-COMP:9689"/>
        <dbReference type="ChEBI" id="CHEBI:15378"/>
        <dbReference type="ChEBI" id="CHEBI:30616"/>
        <dbReference type="ChEBI" id="CHEBI:33019"/>
        <dbReference type="ChEBI" id="CHEBI:57595"/>
        <dbReference type="ChEBI" id="CHEBI:78442"/>
        <dbReference type="ChEBI" id="CHEBI:78527"/>
        <dbReference type="ChEBI" id="CHEBI:456215"/>
        <dbReference type="EC" id="6.1.1.21"/>
    </reaction>
</comment>
<feature type="domain" description="Anticodon-binding" evidence="9">
    <location>
        <begin position="18"/>
        <end position="107"/>
    </location>
</feature>
<keyword evidence="3" id="KW-0436">Ligase</keyword>
<evidence type="ECO:0000313" key="11">
    <source>
        <dbReference type="Proteomes" id="UP000053660"/>
    </source>
</evidence>
<dbReference type="PANTHER" id="PTHR11476:SF7">
    <property type="entry name" value="HISTIDINE--TRNA LIGASE"/>
    <property type="match status" value="1"/>
</dbReference>
<evidence type="ECO:0000256" key="3">
    <source>
        <dbReference type="ARBA" id="ARBA00022598"/>
    </source>
</evidence>
<protein>
    <recommendedName>
        <fullName evidence="2">histidine--tRNA ligase</fullName>
        <ecNumber evidence="2">6.1.1.21</ecNumber>
    </recommendedName>
</protein>
<dbReference type="Proteomes" id="UP000053660">
    <property type="component" value="Unassembled WGS sequence"/>
</dbReference>
<dbReference type="GO" id="GO:0006427">
    <property type="term" value="P:histidyl-tRNA aminoacylation"/>
    <property type="evidence" value="ECO:0007669"/>
    <property type="project" value="TreeGrafter"/>
</dbReference>
<dbReference type="GO" id="GO:0005739">
    <property type="term" value="C:mitochondrion"/>
    <property type="evidence" value="ECO:0007669"/>
    <property type="project" value="TreeGrafter"/>
</dbReference>
<evidence type="ECO:0000256" key="7">
    <source>
        <dbReference type="ARBA" id="ARBA00023146"/>
    </source>
</evidence>
<comment type="similarity">
    <text evidence="1">Belongs to the class-II aminoacyl-tRNA synthetase family.</text>
</comment>
<dbReference type="GO" id="GO:0004821">
    <property type="term" value="F:histidine-tRNA ligase activity"/>
    <property type="evidence" value="ECO:0007669"/>
    <property type="project" value="UniProtKB-EC"/>
</dbReference>
<accession>A0A0B1RWV0</accession>
<dbReference type="CDD" id="cd00859">
    <property type="entry name" value="HisRS_anticodon"/>
    <property type="match status" value="1"/>
</dbReference>
<evidence type="ECO:0000256" key="2">
    <source>
        <dbReference type="ARBA" id="ARBA00012815"/>
    </source>
</evidence>
<proteinExistence type="inferred from homology"/>
<dbReference type="GO" id="GO:0005524">
    <property type="term" value="F:ATP binding"/>
    <property type="evidence" value="ECO:0007669"/>
    <property type="project" value="UniProtKB-KW"/>
</dbReference>